<evidence type="ECO:0000313" key="3">
    <source>
        <dbReference type="EMBL" id="MCO6410671.1"/>
    </source>
</evidence>
<dbReference type="InterPro" id="IPR029052">
    <property type="entry name" value="Metallo-depent_PP-like"/>
</dbReference>
<dbReference type="SUPFAM" id="SSF56300">
    <property type="entry name" value="Metallo-dependent phosphatases"/>
    <property type="match status" value="1"/>
</dbReference>
<protein>
    <submittedName>
        <fullName evidence="3">Metallophosphoesterase</fullName>
    </submittedName>
</protein>
<dbReference type="PANTHER" id="PTHR42850:SF2">
    <property type="entry name" value="BLL5683 PROTEIN"/>
    <property type="match status" value="1"/>
</dbReference>
<evidence type="ECO:0000313" key="4">
    <source>
        <dbReference type="Proteomes" id="UP001320715"/>
    </source>
</evidence>
<dbReference type="Proteomes" id="UP001320715">
    <property type="component" value="Unassembled WGS sequence"/>
</dbReference>
<accession>A0ABT1CYP0</accession>
<dbReference type="PANTHER" id="PTHR42850">
    <property type="entry name" value="METALLOPHOSPHOESTERASE"/>
    <property type="match status" value="1"/>
</dbReference>
<sequence>MLAILSDIHANLAALEAVLEDARARGCDDFICLGDVIGYNAEPEECCQLLMQNGIPNILGNHDSYITTGENCTRSQVVASIIDDHRSRLSPESIAWLARSSSYIRNGDILMVHGGPDDPLDQYIREIDATMFPDGVNVMFAGHTHVQFSHRFGEKLFCNPGSVGQPRDGDPRAAYAIWHERTLSLHRVEYDIDRTISVMQARGYEPFLARGLPIGAQINGRVDTILVR</sequence>
<evidence type="ECO:0000256" key="1">
    <source>
        <dbReference type="ARBA" id="ARBA00008950"/>
    </source>
</evidence>
<dbReference type="EMBL" id="JAAAML010000004">
    <property type="protein sequence ID" value="MCO6410671.1"/>
    <property type="molecule type" value="Genomic_DNA"/>
</dbReference>
<comment type="caution">
    <text evidence="3">The sequence shown here is derived from an EMBL/GenBank/DDBJ whole genome shotgun (WGS) entry which is preliminary data.</text>
</comment>
<proteinExistence type="inferred from homology"/>
<keyword evidence="4" id="KW-1185">Reference proteome</keyword>
<dbReference type="Gene3D" id="3.60.21.10">
    <property type="match status" value="1"/>
</dbReference>
<dbReference type="PIRSF" id="PIRSF000883">
    <property type="entry name" value="Pesterase_MJ0912"/>
    <property type="match status" value="1"/>
</dbReference>
<feature type="domain" description="Calcineurin-like phosphoesterase" evidence="2">
    <location>
        <begin position="2"/>
        <end position="179"/>
    </location>
</feature>
<dbReference type="RefSeq" id="WP_252917381.1">
    <property type="nucleotide sequence ID" value="NZ_JAAAML010000004.1"/>
</dbReference>
<dbReference type="InterPro" id="IPR011152">
    <property type="entry name" value="Pesterase_MJ0912"/>
</dbReference>
<name>A0ABT1CYP0_9HYPH</name>
<evidence type="ECO:0000259" key="2">
    <source>
        <dbReference type="Pfam" id="PF12850"/>
    </source>
</evidence>
<dbReference type="Pfam" id="PF12850">
    <property type="entry name" value="Metallophos_2"/>
    <property type="match status" value="1"/>
</dbReference>
<dbReference type="InterPro" id="IPR024654">
    <property type="entry name" value="Calcineurin-like_PHP_lpxH"/>
</dbReference>
<reference evidence="3 4" key="1">
    <citation type="submission" date="2020-01" db="EMBL/GenBank/DDBJ databases">
        <title>Genomes of bacteria type strains.</title>
        <authorList>
            <person name="Chen J."/>
            <person name="Zhu S."/>
            <person name="Yang J."/>
        </authorList>
    </citation>
    <scope>NUCLEOTIDE SEQUENCE [LARGE SCALE GENOMIC DNA]</scope>
    <source>
        <strain evidence="3 4">DSM 16655</strain>
    </source>
</reference>
<organism evidence="3 4">
    <name type="scientific">Hoeflea alexandrii</name>
    <dbReference type="NCBI Taxonomy" id="288436"/>
    <lineage>
        <taxon>Bacteria</taxon>
        <taxon>Pseudomonadati</taxon>
        <taxon>Pseudomonadota</taxon>
        <taxon>Alphaproteobacteria</taxon>
        <taxon>Hyphomicrobiales</taxon>
        <taxon>Rhizobiaceae</taxon>
        <taxon>Hoeflea</taxon>
    </lineage>
</organism>
<comment type="similarity">
    <text evidence="1">Belongs to the metallophosphoesterase superfamily. YfcE family.</text>
</comment>
<gene>
    <name evidence="3" type="ORF">GTW23_21015</name>
</gene>
<dbReference type="InterPro" id="IPR050126">
    <property type="entry name" value="Ap4A_hydrolase"/>
</dbReference>